<evidence type="ECO:0000256" key="8">
    <source>
        <dbReference type="ARBA" id="ARBA00023306"/>
    </source>
</evidence>
<keyword evidence="16" id="KW-1185">Reference proteome</keyword>
<evidence type="ECO:0000256" key="9">
    <source>
        <dbReference type="ARBA" id="ARBA00023316"/>
    </source>
</evidence>
<keyword evidence="2 10" id="KW-0436">Ligase</keyword>
<evidence type="ECO:0000256" key="10">
    <source>
        <dbReference type="HAMAP-Rule" id="MF_02019"/>
    </source>
</evidence>
<dbReference type="InterPro" id="IPR005863">
    <property type="entry name" value="UDP-N-AcMur_synth"/>
</dbReference>
<dbReference type="Gene3D" id="3.40.1190.10">
    <property type="entry name" value="Mur-like, catalytic domain"/>
    <property type="match status" value="1"/>
</dbReference>
<dbReference type="Pfam" id="PF01225">
    <property type="entry name" value="Mur_ligase"/>
    <property type="match status" value="1"/>
</dbReference>
<evidence type="ECO:0000259" key="14">
    <source>
        <dbReference type="Pfam" id="PF08245"/>
    </source>
</evidence>
<accession>A0ABY4QVR2</accession>
<comment type="catalytic activity">
    <reaction evidence="10 11">
        <text>D-alanyl-D-alanine + UDP-N-acetyl-alpha-D-muramoyl-L-alanyl-gamma-D-glutamyl-meso-2,6-diaminopimelate + ATP = UDP-N-acetyl-alpha-D-muramoyl-L-alanyl-gamma-D-glutamyl-meso-2,6-diaminopimeloyl-D-alanyl-D-alanine + ADP + phosphate + H(+)</text>
        <dbReference type="Rhea" id="RHEA:28374"/>
        <dbReference type="ChEBI" id="CHEBI:15378"/>
        <dbReference type="ChEBI" id="CHEBI:30616"/>
        <dbReference type="ChEBI" id="CHEBI:43474"/>
        <dbReference type="ChEBI" id="CHEBI:57822"/>
        <dbReference type="ChEBI" id="CHEBI:61386"/>
        <dbReference type="ChEBI" id="CHEBI:83905"/>
        <dbReference type="ChEBI" id="CHEBI:456216"/>
        <dbReference type="EC" id="6.3.2.10"/>
    </reaction>
</comment>
<dbReference type="EMBL" id="CP097332">
    <property type="protein sequence ID" value="UQX87192.1"/>
    <property type="molecule type" value="Genomic_DNA"/>
</dbReference>
<comment type="subcellular location">
    <subcellularLocation>
        <location evidence="10 11">Cytoplasm</location>
    </subcellularLocation>
</comment>
<comment type="similarity">
    <text evidence="10">Belongs to the MurCDEF family. MurF subfamily.</text>
</comment>
<dbReference type="InterPro" id="IPR036565">
    <property type="entry name" value="Mur-like_cat_sf"/>
</dbReference>
<dbReference type="PANTHER" id="PTHR43024">
    <property type="entry name" value="UDP-N-ACETYLMURAMOYL-TRIPEPTIDE--D-ALANYL-D-ALANINE LIGASE"/>
    <property type="match status" value="1"/>
</dbReference>
<dbReference type="GO" id="GO:0016874">
    <property type="term" value="F:ligase activity"/>
    <property type="evidence" value="ECO:0007669"/>
    <property type="project" value="UniProtKB-KW"/>
</dbReference>
<keyword evidence="7 10" id="KW-0573">Peptidoglycan synthesis</keyword>
<evidence type="ECO:0000256" key="7">
    <source>
        <dbReference type="ARBA" id="ARBA00022984"/>
    </source>
</evidence>
<feature type="binding site" evidence="10">
    <location>
        <begin position="105"/>
        <end position="111"/>
    </location>
    <ligand>
        <name>ATP</name>
        <dbReference type="ChEBI" id="CHEBI:30616"/>
    </ligand>
</feature>
<evidence type="ECO:0000256" key="6">
    <source>
        <dbReference type="ARBA" id="ARBA00022960"/>
    </source>
</evidence>
<sequence>MTVGEIARIVGGRPDHLDPHVEVTGRAEFDSRRVRPGDLFLAFPGERADGNDYAQAAVDAGAVAVLSTRSVPTGSVVVSDPLAAISALATAASRRLAATVIGVTGSSGKTSTKDLLAQVLSGLGTTVAPPGSFNNELGYPYTVLLADAGTRFLVLETSARGIGHITHLTAIARPQLGIVLNVGHAHVGEFGSVQAIAQAKGELVEALPSQADGGAAILNADDPLVAAMAERTTAQVIRFGESEQADVRAVDLRVPESGRPEFLLSIAGQSAPVVLSVHGRHQVGNALAAAAAAWRLGMPVGEIGRALSAATASSRWRMEVTTTEDGITVVNDAYNANPESMLAGLAALMSMSHGRRSVAVLGQMAELGDASEAEHVRVGRAVADLGVARALIVGRAASGIRHGAEQAGMTDVEAVADVEAATERLRAILEPGDVVFVKASRSVGMERVAEAIVRAHVRPAAVALAEGVQ</sequence>
<keyword evidence="8 10" id="KW-0131">Cell cycle</keyword>
<dbReference type="Proteomes" id="UP001056336">
    <property type="component" value="Chromosome"/>
</dbReference>
<dbReference type="InterPro" id="IPR004101">
    <property type="entry name" value="Mur_ligase_C"/>
</dbReference>
<evidence type="ECO:0000256" key="3">
    <source>
        <dbReference type="ARBA" id="ARBA00022618"/>
    </source>
</evidence>
<evidence type="ECO:0000256" key="11">
    <source>
        <dbReference type="RuleBase" id="RU004136"/>
    </source>
</evidence>
<keyword evidence="3 10" id="KW-0132">Cell division</keyword>
<dbReference type="SUPFAM" id="SSF53244">
    <property type="entry name" value="MurD-like peptide ligases, peptide-binding domain"/>
    <property type="match status" value="1"/>
</dbReference>
<evidence type="ECO:0000313" key="16">
    <source>
        <dbReference type="Proteomes" id="UP001056336"/>
    </source>
</evidence>
<evidence type="ECO:0000259" key="13">
    <source>
        <dbReference type="Pfam" id="PF02875"/>
    </source>
</evidence>
<feature type="domain" description="Mur ligase central" evidence="14">
    <location>
        <begin position="103"/>
        <end position="293"/>
    </location>
</feature>
<keyword evidence="4 10" id="KW-0547">Nucleotide-binding</keyword>
<comment type="function">
    <text evidence="10 11">Involved in cell wall formation. Catalyzes the final step in the synthesis of UDP-N-acetylmuramoyl-pentapeptide, the precursor of murein.</text>
</comment>
<gene>
    <name evidence="10" type="primary">murF</name>
    <name evidence="15" type="ORF">M6D93_12880</name>
</gene>
<proteinExistence type="inferred from homology"/>
<dbReference type="HAMAP" id="MF_02019">
    <property type="entry name" value="MurF"/>
    <property type="match status" value="1"/>
</dbReference>
<keyword evidence="5 10" id="KW-0067">ATP-binding</keyword>
<dbReference type="InterPro" id="IPR013221">
    <property type="entry name" value="Mur_ligase_cen"/>
</dbReference>
<dbReference type="Gene3D" id="3.90.190.20">
    <property type="entry name" value="Mur ligase, C-terminal domain"/>
    <property type="match status" value="1"/>
</dbReference>
<evidence type="ECO:0000256" key="5">
    <source>
        <dbReference type="ARBA" id="ARBA00022840"/>
    </source>
</evidence>
<keyword evidence="9 10" id="KW-0961">Cell wall biogenesis/degradation</keyword>
<organism evidence="15 16">
    <name type="scientific">Jatrophihabitans telluris</name>
    <dbReference type="NCBI Taxonomy" id="2038343"/>
    <lineage>
        <taxon>Bacteria</taxon>
        <taxon>Bacillati</taxon>
        <taxon>Actinomycetota</taxon>
        <taxon>Actinomycetes</taxon>
        <taxon>Jatrophihabitantales</taxon>
        <taxon>Jatrophihabitantaceae</taxon>
        <taxon>Jatrophihabitans</taxon>
    </lineage>
</organism>
<name>A0ABY4QVR2_9ACTN</name>
<dbReference type="InterPro" id="IPR000713">
    <property type="entry name" value="Mur_ligase_N"/>
</dbReference>
<evidence type="ECO:0000313" key="15">
    <source>
        <dbReference type="EMBL" id="UQX87192.1"/>
    </source>
</evidence>
<comment type="pathway">
    <text evidence="10 11">Cell wall biogenesis; peptidoglycan biosynthesis.</text>
</comment>
<evidence type="ECO:0000256" key="2">
    <source>
        <dbReference type="ARBA" id="ARBA00022598"/>
    </source>
</evidence>
<protein>
    <recommendedName>
        <fullName evidence="10 11">UDP-N-acetylmuramoyl-tripeptide--D-alanyl-D-alanine ligase</fullName>
        <ecNumber evidence="10 11">6.3.2.10</ecNumber>
    </recommendedName>
    <alternativeName>
        <fullName evidence="10">D-alanyl-D-alanine-adding enzyme</fullName>
    </alternativeName>
</protein>
<dbReference type="Gene3D" id="3.40.1390.10">
    <property type="entry name" value="MurE/MurF, N-terminal domain"/>
    <property type="match status" value="1"/>
</dbReference>
<feature type="domain" description="Mur ligase C-terminal" evidence="13">
    <location>
        <begin position="317"/>
        <end position="441"/>
    </location>
</feature>
<dbReference type="InterPro" id="IPR051046">
    <property type="entry name" value="MurCDEF_CellWall_CoF430Synth"/>
</dbReference>
<reference evidence="15" key="1">
    <citation type="journal article" date="2018" name="Int. J. Syst. Evol. Microbiol.">
        <title>Jatrophihabitans telluris sp. nov., isolated from sediment soil of lava forest wetlands and the emended description of the genus Jatrophihabitans.</title>
        <authorList>
            <person name="Lee K.C."/>
            <person name="Suh M.K."/>
            <person name="Eom M.K."/>
            <person name="Kim K.K."/>
            <person name="Kim J.S."/>
            <person name="Kim D.S."/>
            <person name="Ko S.H."/>
            <person name="Shin Y.K."/>
            <person name="Lee J.S."/>
        </authorList>
    </citation>
    <scope>NUCLEOTIDE SEQUENCE</scope>
    <source>
        <strain evidence="15">N237</strain>
    </source>
</reference>
<evidence type="ECO:0000259" key="12">
    <source>
        <dbReference type="Pfam" id="PF01225"/>
    </source>
</evidence>
<evidence type="ECO:0000256" key="1">
    <source>
        <dbReference type="ARBA" id="ARBA00022490"/>
    </source>
</evidence>
<dbReference type="PANTHER" id="PTHR43024:SF1">
    <property type="entry name" value="UDP-N-ACETYLMURAMOYL-TRIPEPTIDE--D-ALANYL-D-ALANINE LIGASE"/>
    <property type="match status" value="1"/>
</dbReference>
<keyword evidence="6 10" id="KW-0133">Cell shape</keyword>
<evidence type="ECO:0000256" key="4">
    <source>
        <dbReference type="ARBA" id="ARBA00022741"/>
    </source>
</evidence>
<dbReference type="InterPro" id="IPR035911">
    <property type="entry name" value="MurE/MurF_N"/>
</dbReference>
<dbReference type="SUPFAM" id="SSF53623">
    <property type="entry name" value="MurD-like peptide ligases, catalytic domain"/>
    <property type="match status" value="1"/>
</dbReference>
<dbReference type="InterPro" id="IPR036615">
    <property type="entry name" value="Mur_ligase_C_dom_sf"/>
</dbReference>
<keyword evidence="1 10" id="KW-0963">Cytoplasm</keyword>
<feature type="domain" description="Mur ligase N-terminal catalytic" evidence="12">
    <location>
        <begin position="30"/>
        <end position="71"/>
    </location>
</feature>
<dbReference type="Pfam" id="PF08245">
    <property type="entry name" value="Mur_ligase_M"/>
    <property type="match status" value="1"/>
</dbReference>
<reference evidence="15" key="2">
    <citation type="submission" date="2022-05" db="EMBL/GenBank/DDBJ databases">
        <authorList>
            <person name="Kim J.-S."/>
            <person name="Lee K."/>
            <person name="Suh M."/>
            <person name="Eom M."/>
            <person name="Kim J.-S."/>
            <person name="Kim D.-S."/>
            <person name="Ko S.-H."/>
            <person name="Shin Y."/>
            <person name="Lee J.-S."/>
        </authorList>
    </citation>
    <scope>NUCLEOTIDE SEQUENCE</scope>
    <source>
        <strain evidence="15">N237</strain>
    </source>
</reference>
<dbReference type="NCBIfam" id="TIGR01143">
    <property type="entry name" value="murF"/>
    <property type="match status" value="1"/>
</dbReference>
<dbReference type="Pfam" id="PF02875">
    <property type="entry name" value="Mur_ligase_C"/>
    <property type="match status" value="1"/>
</dbReference>
<dbReference type="SUPFAM" id="SSF63418">
    <property type="entry name" value="MurE/MurF N-terminal domain"/>
    <property type="match status" value="1"/>
</dbReference>
<dbReference type="EC" id="6.3.2.10" evidence="10 11"/>